<organism evidence="2 3">
    <name type="scientific">Streptomyces zaomyceticus</name>
    <dbReference type="NCBI Taxonomy" id="68286"/>
    <lineage>
        <taxon>Bacteria</taxon>
        <taxon>Bacillati</taxon>
        <taxon>Actinomycetota</taxon>
        <taxon>Actinomycetes</taxon>
        <taxon>Kitasatosporales</taxon>
        <taxon>Streptomycetaceae</taxon>
        <taxon>Streptomyces</taxon>
    </lineage>
</organism>
<dbReference type="RefSeq" id="WP_371636211.1">
    <property type="nucleotide sequence ID" value="NZ_CP108062.1"/>
</dbReference>
<dbReference type="InterPro" id="IPR025359">
    <property type="entry name" value="SduA_C"/>
</dbReference>
<evidence type="ECO:0000259" key="1">
    <source>
        <dbReference type="Pfam" id="PF14082"/>
    </source>
</evidence>
<reference evidence="2 3" key="1">
    <citation type="submission" date="2022-10" db="EMBL/GenBank/DDBJ databases">
        <title>The complete genomes of actinobacterial strains from the NBC collection.</title>
        <authorList>
            <person name="Joergensen T.S."/>
            <person name="Alvarez Arevalo M."/>
            <person name="Sterndorff E.B."/>
            <person name="Faurdal D."/>
            <person name="Vuksanovic O."/>
            <person name="Mourched A.-S."/>
            <person name="Charusanti P."/>
            <person name="Shaw S."/>
            <person name="Blin K."/>
            <person name="Weber T."/>
        </authorList>
    </citation>
    <scope>NUCLEOTIDE SEQUENCE [LARGE SCALE GENOMIC DNA]</scope>
    <source>
        <strain evidence="2 3">NBC_00123</strain>
    </source>
</reference>
<name>A0ABZ1LC13_9ACTN</name>
<feature type="domain" description="Shedu protein SduA C-terminal" evidence="1">
    <location>
        <begin position="46"/>
        <end position="203"/>
    </location>
</feature>
<gene>
    <name evidence="2" type="ORF">OG814_22830</name>
</gene>
<keyword evidence="3" id="KW-1185">Reference proteome</keyword>
<dbReference type="Proteomes" id="UP001622594">
    <property type="component" value="Chromosome"/>
</dbReference>
<protein>
    <submittedName>
        <fullName evidence="2">DUF4263 domain-containing protein</fullName>
    </submittedName>
</protein>
<dbReference type="Pfam" id="PF14082">
    <property type="entry name" value="SduA_C"/>
    <property type="match status" value="1"/>
</dbReference>
<accession>A0ABZ1LC13</accession>
<evidence type="ECO:0000313" key="2">
    <source>
        <dbReference type="EMBL" id="WTR71912.1"/>
    </source>
</evidence>
<proteinExistence type="predicted"/>
<dbReference type="EMBL" id="CP108188">
    <property type="protein sequence ID" value="WTR71912.1"/>
    <property type="molecule type" value="Genomic_DNA"/>
</dbReference>
<sequence length="229" mass="25861">MDAHETLIRATHQQLTSVGFVRVCSDDHEATPHLLPQYEACLAAAEDEKPLQEFFTKNPSMLTQQLGGSCRWVRPQVPLGDAYVPDFLVARTNSVALHWTMIELESPTAPLFLKSKGKQNRPAEKLREGLDQVAEWRRWLAANTDYAQRRRQGNKEGLGLVEINGYARGLVVIGRRADMSSDDRVNRQHLSLERQTGIQTYDWLADEARRAHRNSLAAEEPCDECALLG</sequence>
<evidence type="ECO:0000313" key="3">
    <source>
        <dbReference type="Proteomes" id="UP001622594"/>
    </source>
</evidence>